<comment type="subcellular location">
    <subcellularLocation>
        <location evidence="1">Membrane</location>
        <topology evidence="1">Multi-pass membrane protein</topology>
    </subcellularLocation>
</comment>
<dbReference type="Proteomes" id="UP000253250">
    <property type="component" value="Unassembled WGS sequence"/>
</dbReference>
<evidence type="ECO:0000256" key="5">
    <source>
        <dbReference type="ARBA" id="ARBA00023136"/>
    </source>
</evidence>
<proteinExistence type="inferred from homology"/>
<comment type="caution">
    <text evidence="6">The sequence shown here is derived from an EMBL/GenBank/DDBJ whole genome shotgun (WGS) entry which is preliminary data.</text>
</comment>
<dbReference type="PANTHER" id="PTHR21716:SF4">
    <property type="entry name" value="TRANSMEMBRANE PROTEIN 245"/>
    <property type="match status" value="1"/>
</dbReference>
<organism evidence="6 7">
    <name type="scientific">Acidiferrobacter thiooxydans</name>
    <dbReference type="NCBI Taxonomy" id="163359"/>
    <lineage>
        <taxon>Bacteria</taxon>
        <taxon>Pseudomonadati</taxon>
        <taxon>Pseudomonadota</taxon>
        <taxon>Gammaproteobacteria</taxon>
        <taxon>Acidiferrobacterales</taxon>
        <taxon>Acidiferrobacteraceae</taxon>
        <taxon>Acidiferrobacter</taxon>
    </lineage>
</organism>
<name>A0A1C2G0A2_9GAMM</name>
<dbReference type="OrthoDB" id="5298283at2"/>
<evidence type="ECO:0000256" key="1">
    <source>
        <dbReference type="ARBA" id="ARBA00004141"/>
    </source>
</evidence>
<keyword evidence="4" id="KW-1133">Transmembrane helix</keyword>
<dbReference type="RefSeq" id="WP_065971206.1">
    <property type="nucleotide sequence ID" value="NZ_CP080624.1"/>
</dbReference>
<keyword evidence="7" id="KW-1185">Reference proteome</keyword>
<gene>
    <name evidence="6" type="ORF">C4900_06415</name>
</gene>
<keyword evidence="3" id="KW-0812">Transmembrane</keyword>
<reference evidence="6 7" key="1">
    <citation type="submission" date="2018-02" db="EMBL/GenBank/DDBJ databases">
        <title>Insights into the biology of acidophilic members of the Acidiferrobacteraceae family derived from comparative genomic analyses.</title>
        <authorList>
            <person name="Issotta F."/>
            <person name="Thyssen C."/>
            <person name="Mena C."/>
            <person name="Moya A."/>
            <person name="Bellenberg S."/>
            <person name="Sproer C."/>
            <person name="Covarrubias P.C."/>
            <person name="Sand W."/>
            <person name="Quatrini R."/>
            <person name="Vera M."/>
        </authorList>
    </citation>
    <scope>NUCLEOTIDE SEQUENCE [LARGE SCALE GENOMIC DNA]</scope>
    <source>
        <strain evidence="7">m-1</strain>
    </source>
</reference>
<sequence length="339" mass="36066">MRNAWYGRVALAALLAIGLYPLSPYFVPLFMGAVLCTVGWRVQLAVERALSLPRWGGATLHALTWLAVIVLPSWLVIQTLAAKLAPRIARWKSGAPLVTVPPQLAHARFIGPWLARHLHKLNANVLVHYLGNHSDLIKASLGHVWIFLLHTLIASAVVFSLALRGEKMRAELIWVAETLWGPRGQQVLTAAADAARSVMLGVIGVGLVEGGLIGLSYGLAGMPLWSIWLIATALLSAIPFGAGAVLALVCGWLMLTGHVFAGLLTAAWGAAVITAADLLLRPLVTGKESSVPFMALLLSILGGAKVFGLVGVIAGPLLIMLAASLWQSWLRQPQLPPPA</sequence>
<dbReference type="Pfam" id="PF01594">
    <property type="entry name" value="AI-2E_transport"/>
    <property type="match status" value="1"/>
</dbReference>
<evidence type="ECO:0000256" key="4">
    <source>
        <dbReference type="ARBA" id="ARBA00022989"/>
    </source>
</evidence>
<protein>
    <submittedName>
        <fullName evidence="6">AI-2E family transporter</fullName>
    </submittedName>
</protein>
<evidence type="ECO:0000256" key="3">
    <source>
        <dbReference type="ARBA" id="ARBA00022692"/>
    </source>
</evidence>
<accession>A0A1C2G0A2</accession>
<dbReference type="InterPro" id="IPR002549">
    <property type="entry name" value="AI-2E-like"/>
</dbReference>
<evidence type="ECO:0000313" key="7">
    <source>
        <dbReference type="Proteomes" id="UP000253250"/>
    </source>
</evidence>
<dbReference type="EMBL" id="PSYR01000001">
    <property type="protein sequence ID" value="RCN59329.1"/>
    <property type="molecule type" value="Genomic_DNA"/>
</dbReference>
<evidence type="ECO:0000313" key="6">
    <source>
        <dbReference type="EMBL" id="RCN59329.1"/>
    </source>
</evidence>
<dbReference type="GO" id="GO:0016020">
    <property type="term" value="C:membrane"/>
    <property type="evidence" value="ECO:0007669"/>
    <property type="project" value="UniProtKB-SubCell"/>
</dbReference>
<dbReference type="PANTHER" id="PTHR21716">
    <property type="entry name" value="TRANSMEMBRANE PROTEIN"/>
    <property type="match status" value="1"/>
</dbReference>
<keyword evidence="5" id="KW-0472">Membrane</keyword>
<dbReference type="AlphaFoldDB" id="A0A1C2G0A2"/>
<comment type="similarity">
    <text evidence="2">Belongs to the autoinducer-2 exporter (AI-2E) (TC 2.A.86) family.</text>
</comment>
<evidence type="ECO:0000256" key="2">
    <source>
        <dbReference type="ARBA" id="ARBA00009773"/>
    </source>
</evidence>